<dbReference type="RefSeq" id="WP_318750551.1">
    <property type="nucleotide sequence ID" value="NZ_CP132508.1"/>
</dbReference>
<dbReference type="InterPro" id="IPR015943">
    <property type="entry name" value="WD40/YVTN_repeat-like_dom_sf"/>
</dbReference>
<evidence type="ECO:0000313" key="4">
    <source>
        <dbReference type="EMBL" id="WPD18757.1"/>
    </source>
</evidence>
<keyword evidence="2" id="KW-1133">Transmembrane helix</keyword>
<feature type="domain" description="SMP-30/Gluconolactonase/LRE-like region" evidence="3">
    <location>
        <begin position="254"/>
        <end position="358"/>
    </location>
</feature>
<dbReference type="PANTHER" id="PTHR40274">
    <property type="entry name" value="VIRGINIAMYCIN B LYASE"/>
    <property type="match status" value="1"/>
</dbReference>
<feature type="region of interest" description="Disordered" evidence="1">
    <location>
        <begin position="553"/>
        <end position="574"/>
    </location>
</feature>
<gene>
    <name evidence="4" type="ORF">Q5761_10380</name>
</gene>
<reference evidence="4 5" key="1">
    <citation type="submission" date="2023-08" db="EMBL/GenBank/DDBJ databases">
        <title>Genome sequence of Thermaerobacter compostii strain Ins1, a spore-forming filamentous bacterium isolated from a deep geothermal reservoir.</title>
        <authorList>
            <person name="Bregnard D."/>
            <person name="Gonzalez D."/>
            <person name="Junier P."/>
        </authorList>
    </citation>
    <scope>NUCLEOTIDE SEQUENCE [LARGE SCALE GENOMIC DNA]</scope>
    <source>
        <strain evidence="4 5">Ins1</strain>
    </source>
</reference>
<name>A0ABZ0QQF7_9FIRM</name>
<keyword evidence="5" id="KW-1185">Reference proteome</keyword>
<proteinExistence type="predicted"/>
<keyword evidence="2" id="KW-0472">Membrane</keyword>
<dbReference type="Proteomes" id="UP001304683">
    <property type="component" value="Chromosome"/>
</dbReference>
<evidence type="ECO:0000256" key="1">
    <source>
        <dbReference type="SAM" id="MobiDB-lite"/>
    </source>
</evidence>
<dbReference type="EMBL" id="CP132508">
    <property type="protein sequence ID" value="WPD18757.1"/>
    <property type="molecule type" value="Genomic_DNA"/>
</dbReference>
<organism evidence="4 5">
    <name type="scientific">Thermaerobacter composti</name>
    <dbReference type="NCBI Taxonomy" id="554949"/>
    <lineage>
        <taxon>Bacteria</taxon>
        <taxon>Bacillati</taxon>
        <taxon>Bacillota</taxon>
        <taxon>Clostridia</taxon>
        <taxon>Eubacteriales</taxon>
        <taxon>Clostridiales Family XVII. Incertae Sedis</taxon>
        <taxon>Thermaerobacter</taxon>
    </lineage>
</organism>
<dbReference type="InterPro" id="IPR013658">
    <property type="entry name" value="SGL"/>
</dbReference>
<keyword evidence="2" id="KW-0812">Transmembrane</keyword>
<dbReference type="InterPro" id="IPR051344">
    <property type="entry name" value="Vgb"/>
</dbReference>
<dbReference type="Gene3D" id="2.130.10.10">
    <property type="entry name" value="YVTN repeat-like/Quinoprotein amine dehydrogenase"/>
    <property type="match status" value="2"/>
</dbReference>
<accession>A0ABZ0QQF7</accession>
<sequence>MTAGTAATGMRCRDVGSRPWRKVPEGFRPWRRAPDGLRPWRRAPSSRGPTGLRTLGSLGALRPLGPVVVAAVLLAVLSRPAVARDGDGSWFRRYPLPAGSQPWSLAVTRDGTVWVTLTGTRRLGALDPVTGRWRFVDLPPAVRQPARLAAGPDGALWLTDNDFGQDPPAVLYRYEPAAARAGPGGGRASGRWRAYPLPFAGASAALPTREGVWVIQFQGNRLARLDPATGRVETHRMPLPEHPWPSTWDLDRDADGRLWTVSPRTGTVYRFDPRDATWASFALPPDVAGPAGVAVTPDGTGVWVTEHGGRTIGRLDVATRAWVPLLTPPAPPGEEIQATRPNDLEWDAEGRLWVALHTGNALARIDPTSATLELFPFPATEPKTWVQWLARAPDGALWFAAYGRDYVGRADPAALPLVQLAATAEAVRVAPGATVGVRLALVDPQRIGGGRVDWEVADLPRGWQARWEERGPGAARVRLVVERGAEAGVYPVVVAARLGDGRVVTRTVRLEVAPEAALPWATLAGFGALVGALTVGWIGVLAGIRGERARRWASRSSPAGAAGGDPPGDEADPA</sequence>
<evidence type="ECO:0000256" key="2">
    <source>
        <dbReference type="SAM" id="Phobius"/>
    </source>
</evidence>
<protein>
    <submittedName>
        <fullName evidence="4">SMP-30/gluconolactonase/LRE family protein</fullName>
    </submittedName>
</protein>
<dbReference type="SUPFAM" id="SSF63829">
    <property type="entry name" value="Calcium-dependent phosphotriesterase"/>
    <property type="match status" value="2"/>
</dbReference>
<dbReference type="Pfam" id="PF08450">
    <property type="entry name" value="SGL"/>
    <property type="match status" value="1"/>
</dbReference>
<evidence type="ECO:0000313" key="5">
    <source>
        <dbReference type="Proteomes" id="UP001304683"/>
    </source>
</evidence>
<feature type="transmembrane region" description="Helical" evidence="2">
    <location>
        <begin position="517"/>
        <end position="544"/>
    </location>
</feature>
<dbReference type="PANTHER" id="PTHR40274:SF3">
    <property type="entry name" value="VIRGINIAMYCIN B LYASE"/>
    <property type="match status" value="1"/>
</dbReference>
<evidence type="ECO:0000259" key="3">
    <source>
        <dbReference type="Pfam" id="PF08450"/>
    </source>
</evidence>